<dbReference type="PANTHER" id="PTHR45997:SF1">
    <property type="entry name" value="DNA LIGASE 4"/>
    <property type="match status" value="1"/>
</dbReference>
<dbReference type="CDD" id="cd07968">
    <property type="entry name" value="OBF_DNA_ligase_IV"/>
    <property type="match status" value="1"/>
</dbReference>
<dbReference type="Pfam" id="PF16589">
    <property type="entry name" value="BRCT_2"/>
    <property type="match status" value="1"/>
</dbReference>
<dbReference type="InterPro" id="IPR036599">
    <property type="entry name" value="DNA_ligase_N_sf"/>
</dbReference>
<dbReference type="EMBL" id="MU254005">
    <property type="protein sequence ID" value="KAG9243105.1"/>
    <property type="molecule type" value="Genomic_DNA"/>
</dbReference>
<dbReference type="GO" id="GO:0006303">
    <property type="term" value="P:double-strand break repair via nonhomologous end joining"/>
    <property type="evidence" value="ECO:0007669"/>
    <property type="project" value="TreeGrafter"/>
</dbReference>
<evidence type="ECO:0000256" key="11">
    <source>
        <dbReference type="ARBA" id="ARBA00023172"/>
    </source>
</evidence>
<dbReference type="GO" id="GO:0032807">
    <property type="term" value="C:DNA ligase IV complex"/>
    <property type="evidence" value="ECO:0007669"/>
    <property type="project" value="TreeGrafter"/>
</dbReference>
<dbReference type="NCBIfam" id="TIGR00574">
    <property type="entry name" value="dnl1"/>
    <property type="match status" value="1"/>
</dbReference>
<protein>
    <recommendedName>
        <fullName evidence="16">DNA ligase</fullName>
        <ecNumber evidence="16">6.5.1.1</ecNumber>
    </recommendedName>
</protein>
<feature type="compositionally biased region" description="Basic and acidic residues" evidence="18">
    <location>
        <begin position="25"/>
        <end position="38"/>
    </location>
</feature>
<evidence type="ECO:0000256" key="17">
    <source>
        <dbReference type="RuleBase" id="RU004196"/>
    </source>
</evidence>
<dbReference type="GO" id="GO:0006310">
    <property type="term" value="P:DNA recombination"/>
    <property type="evidence" value="ECO:0007669"/>
    <property type="project" value="UniProtKB-KW"/>
</dbReference>
<keyword evidence="9 16" id="KW-0067">ATP-binding</keyword>
<evidence type="ECO:0000256" key="4">
    <source>
        <dbReference type="ARBA" id="ARBA00022598"/>
    </source>
</evidence>
<dbReference type="Pfam" id="PF01068">
    <property type="entry name" value="DNA_ligase_A_M"/>
    <property type="match status" value="1"/>
</dbReference>
<dbReference type="Gene3D" id="2.40.50.140">
    <property type="entry name" value="Nucleic acid-binding proteins"/>
    <property type="match status" value="1"/>
</dbReference>
<evidence type="ECO:0000256" key="1">
    <source>
        <dbReference type="ARBA" id="ARBA00001946"/>
    </source>
</evidence>
<evidence type="ECO:0000313" key="21">
    <source>
        <dbReference type="EMBL" id="KAG9243105.1"/>
    </source>
</evidence>
<comment type="catalytic activity">
    <reaction evidence="14 16">
        <text>ATP + (deoxyribonucleotide)n-3'-hydroxyl + 5'-phospho-(deoxyribonucleotide)m = (deoxyribonucleotide)n+m + AMP + diphosphate.</text>
        <dbReference type="EC" id="6.5.1.1"/>
    </reaction>
</comment>
<dbReference type="EC" id="6.5.1.1" evidence="16"/>
<keyword evidence="5" id="KW-0479">Metal-binding</keyword>
<feature type="domain" description="ATP-dependent DNA ligase family profile" evidence="19">
    <location>
        <begin position="436"/>
        <end position="561"/>
    </location>
</feature>
<keyword evidence="13" id="KW-0539">Nucleus</keyword>
<dbReference type="Proteomes" id="UP000887226">
    <property type="component" value="Unassembled WGS sequence"/>
</dbReference>
<dbReference type="PROSITE" id="PS50172">
    <property type="entry name" value="BRCT"/>
    <property type="match status" value="2"/>
</dbReference>
<dbReference type="InterPro" id="IPR001357">
    <property type="entry name" value="BRCT_dom"/>
</dbReference>
<dbReference type="AlphaFoldDB" id="A0A9P8CDZ0"/>
<dbReference type="SMART" id="SM00292">
    <property type="entry name" value="BRCT"/>
    <property type="match status" value="1"/>
</dbReference>
<gene>
    <name evidence="21" type="ORF">BJ878DRAFT_568736</name>
</gene>
<dbReference type="InterPro" id="IPR029710">
    <property type="entry name" value="LIG4"/>
</dbReference>
<dbReference type="InterPro" id="IPR012310">
    <property type="entry name" value="DNA_ligase_ATP-dep_cent"/>
</dbReference>
<keyword evidence="22" id="KW-1185">Reference proteome</keyword>
<dbReference type="OrthoDB" id="151490at2759"/>
<feature type="domain" description="BRCT" evidence="20">
    <location>
        <begin position="730"/>
        <end position="823"/>
    </location>
</feature>
<evidence type="ECO:0000256" key="7">
    <source>
        <dbReference type="ARBA" id="ARBA00022741"/>
    </source>
</evidence>
<evidence type="ECO:0000259" key="19">
    <source>
        <dbReference type="PROSITE" id="PS50160"/>
    </source>
</evidence>
<dbReference type="Pfam" id="PF04675">
    <property type="entry name" value="DNA_ligase_A_N"/>
    <property type="match status" value="1"/>
</dbReference>
<dbReference type="InterPro" id="IPR012309">
    <property type="entry name" value="DNA_ligase_ATP-dep_C"/>
</dbReference>
<dbReference type="Gene3D" id="1.10.3260.10">
    <property type="entry name" value="DNA ligase, ATP-dependent, N-terminal domain"/>
    <property type="match status" value="1"/>
</dbReference>
<accession>A0A9P8CDZ0</accession>
<dbReference type="PANTHER" id="PTHR45997">
    <property type="entry name" value="DNA LIGASE 4"/>
    <property type="match status" value="1"/>
</dbReference>
<evidence type="ECO:0000256" key="16">
    <source>
        <dbReference type="RuleBase" id="RU000617"/>
    </source>
</evidence>
<dbReference type="PROSITE" id="PS50160">
    <property type="entry name" value="DNA_LIGASE_A3"/>
    <property type="match status" value="1"/>
</dbReference>
<keyword evidence="6" id="KW-0677">Repeat</keyword>
<evidence type="ECO:0000256" key="6">
    <source>
        <dbReference type="ARBA" id="ARBA00022737"/>
    </source>
</evidence>
<name>A0A9P8CDZ0_9HELO</name>
<dbReference type="GO" id="GO:0005524">
    <property type="term" value="F:ATP binding"/>
    <property type="evidence" value="ECO:0007669"/>
    <property type="project" value="UniProtKB-KW"/>
</dbReference>
<dbReference type="SUPFAM" id="SSF117018">
    <property type="entry name" value="ATP-dependent DNA ligase DNA-binding domain"/>
    <property type="match status" value="1"/>
</dbReference>
<evidence type="ECO:0000256" key="15">
    <source>
        <dbReference type="ARBA" id="ARBA00043870"/>
    </source>
</evidence>
<comment type="subcellular location">
    <subcellularLocation>
        <location evidence="2">Nucleus</location>
    </subcellularLocation>
</comment>
<evidence type="ECO:0000313" key="22">
    <source>
        <dbReference type="Proteomes" id="UP000887226"/>
    </source>
</evidence>
<dbReference type="GO" id="GO:0003910">
    <property type="term" value="F:DNA ligase (ATP) activity"/>
    <property type="evidence" value="ECO:0007669"/>
    <property type="project" value="UniProtKB-EC"/>
</dbReference>
<sequence length="1007" mass="115340">MSETHRKPNAEARNEDDMQYGHGPLSKEELDEKYPDRPHNSRKTLRFCDLYLLLFDPLIDNLKKPKTGPGAKSKVPPHERRRIIINNFISKWRKEVGYDLYPVFRLIMPDKDRDRPVYGLKEAAIAKLLIKVLKIDAKSEDALKMTQWKSVVGGSKDPAAGDFAGRCYGVLDKRIEREKPGDMSIAEVNRLLDKLALSQSDKDQQPIFEQFFDEMNADEIKWLIRIIVKQMKIGTTEKTIFGSFHPAADALFNVSTSLRRVCWELWNPGRKLENDETPRIELMSCFKPQLAQFQHFGFAKMIECLNSDAFTEAKDRAGKPFWVEEKLDGERMQMHMEKNEDVPGGYSFSFWSRKGKDYTYLYGSNLGESAESAALTFFIKNAFDPALKNIIVDGEMIEWDYNESSGIDSIAEFGSLKTAALGQQKNSFKEGRRPLFRVFDCLFINDRDITKYKLCDRYKVLKRFVKGEHRRLEIHPHKECKTVAEIETELRDVIDRSGEGLVLKNPDSDYRLNERNDMWMKVKPEYMDEFGENLDCVVIGGYYGSGHRGGYLSSFLCGLRADQNDISKGADPEKFYSFFKVGGGFRREDYEHIRHITDGKWRDWDPKRPPTKYIGLGGGPNGRAEVPDQWIRPSDSFVVEAKAASVVVSESFATRTTLRFPRFRKVRSDKGWQDALSKEEFRALKERVESESKPSKEMTIDSKRIMTKRIKLKPTVAGAEIKVKTPYAGPHTKNFEGIFFFVMTDMGPPQKKSKAELEQIVKSNGGSITQNATSNPHTVCVADKQLVKVKSLIKSGQKNIVKPAWILDAIKQAETDGPDRERLIIQPEPQHMLHTLSGEQESVDGAIDMYNDSYARDVTVGELKKIFDEMALIKDHIEEDGGFSATTFMSDLEHRGRRVCELPGSLFRGTLAYFGPPGESLHTEDIEHELAYHRYLFAGGKVTVHTEDRDITHVIILNNDRDSIEELRVNVIGDWRTKTPRMVKLAWIQDTWKEGTRLDEERYVPVA</sequence>
<dbReference type="GO" id="GO:0006297">
    <property type="term" value="P:nucleotide-excision repair, DNA gap filling"/>
    <property type="evidence" value="ECO:0007669"/>
    <property type="project" value="TreeGrafter"/>
</dbReference>
<keyword evidence="7 16" id="KW-0547">Nucleotide-binding</keyword>
<evidence type="ECO:0000256" key="10">
    <source>
        <dbReference type="ARBA" id="ARBA00022842"/>
    </source>
</evidence>
<evidence type="ECO:0000256" key="14">
    <source>
        <dbReference type="ARBA" id="ARBA00034003"/>
    </source>
</evidence>
<proteinExistence type="inferred from homology"/>
<dbReference type="InterPro" id="IPR000977">
    <property type="entry name" value="DNA_ligase_ATP-dep"/>
</dbReference>
<keyword evidence="8 16" id="KW-0227">DNA damage</keyword>
<evidence type="ECO:0000256" key="13">
    <source>
        <dbReference type="ARBA" id="ARBA00023242"/>
    </source>
</evidence>
<evidence type="ECO:0000256" key="9">
    <source>
        <dbReference type="ARBA" id="ARBA00022840"/>
    </source>
</evidence>
<keyword evidence="4 16" id="KW-0436">Ligase</keyword>
<feature type="domain" description="BRCT" evidence="20">
    <location>
        <begin position="902"/>
        <end position="1005"/>
    </location>
</feature>
<dbReference type="PROSITE" id="PS00697">
    <property type="entry name" value="DNA_LIGASE_A1"/>
    <property type="match status" value="1"/>
</dbReference>
<dbReference type="GO" id="GO:0071897">
    <property type="term" value="P:DNA biosynthetic process"/>
    <property type="evidence" value="ECO:0007669"/>
    <property type="project" value="InterPro"/>
</dbReference>
<reference evidence="21" key="1">
    <citation type="journal article" date="2021" name="IMA Fungus">
        <title>Genomic characterization of three marine fungi, including Emericellopsis atlantica sp. nov. with signatures of a generalist lifestyle and marine biomass degradation.</title>
        <authorList>
            <person name="Hagestad O.C."/>
            <person name="Hou L."/>
            <person name="Andersen J.H."/>
            <person name="Hansen E.H."/>
            <person name="Altermark B."/>
            <person name="Li C."/>
            <person name="Kuhnert E."/>
            <person name="Cox R.J."/>
            <person name="Crous P.W."/>
            <person name="Spatafora J.W."/>
            <person name="Lail K."/>
            <person name="Amirebrahimi M."/>
            <person name="Lipzen A."/>
            <person name="Pangilinan J."/>
            <person name="Andreopoulos W."/>
            <person name="Hayes R.D."/>
            <person name="Ng V."/>
            <person name="Grigoriev I.V."/>
            <person name="Jackson S.A."/>
            <person name="Sutton T.D.S."/>
            <person name="Dobson A.D.W."/>
            <person name="Rama T."/>
        </authorList>
    </citation>
    <scope>NUCLEOTIDE SEQUENCE</scope>
    <source>
        <strain evidence="21">TRa3180A</strain>
    </source>
</reference>
<evidence type="ECO:0000256" key="5">
    <source>
        <dbReference type="ARBA" id="ARBA00022723"/>
    </source>
</evidence>
<comment type="function">
    <text evidence="15">DNA ligase involved in DNA non-homologous end joining (NHEJ); required for double-strand break (DSB) repair.</text>
</comment>
<dbReference type="CDD" id="cd07903">
    <property type="entry name" value="Adenylation_DNA_ligase_IV"/>
    <property type="match status" value="1"/>
</dbReference>
<comment type="similarity">
    <text evidence="3 17">Belongs to the ATP-dependent DNA ligase family.</text>
</comment>
<dbReference type="Gene3D" id="3.30.470.30">
    <property type="entry name" value="DNA ligase/mRNA capping enzyme"/>
    <property type="match status" value="1"/>
</dbReference>
<dbReference type="InterPro" id="IPR016059">
    <property type="entry name" value="DNA_ligase_ATP-dep_CS"/>
</dbReference>
<evidence type="ECO:0000256" key="8">
    <source>
        <dbReference type="ARBA" id="ARBA00022763"/>
    </source>
</evidence>
<dbReference type="FunFam" id="1.10.3260.10:FF:000008">
    <property type="entry name" value="DNA ligase 4"/>
    <property type="match status" value="1"/>
</dbReference>
<dbReference type="InterPro" id="IPR012340">
    <property type="entry name" value="NA-bd_OB-fold"/>
</dbReference>
<dbReference type="Pfam" id="PF04679">
    <property type="entry name" value="DNA_ligase_A_C"/>
    <property type="match status" value="1"/>
</dbReference>
<keyword evidence="12 16" id="KW-0234">DNA repair</keyword>
<comment type="caution">
    <text evidence="21">The sequence shown here is derived from an EMBL/GenBank/DDBJ whole genome shotgun (WGS) entry which is preliminary data.</text>
</comment>
<dbReference type="InterPro" id="IPR044125">
    <property type="entry name" value="Adenylation_DNA_ligase_IV"/>
</dbReference>
<comment type="cofactor">
    <cofactor evidence="1">
        <name>Mg(2+)</name>
        <dbReference type="ChEBI" id="CHEBI:18420"/>
    </cofactor>
</comment>
<dbReference type="Gene3D" id="3.40.50.10190">
    <property type="entry name" value="BRCT domain"/>
    <property type="match status" value="2"/>
</dbReference>
<dbReference type="SUPFAM" id="SSF50249">
    <property type="entry name" value="Nucleic acid-binding proteins"/>
    <property type="match status" value="1"/>
</dbReference>
<evidence type="ECO:0000256" key="18">
    <source>
        <dbReference type="SAM" id="MobiDB-lite"/>
    </source>
</evidence>
<keyword evidence="11 16" id="KW-0233">DNA recombination</keyword>
<evidence type="ECO:0000259" key="20">
    <source>
        <dbReference type="PROSITE" id="PS50172"/>
    </source>
</evidence>
<feature type="region of interest" description="Disordered" evidence="18">
    <location>
        <begin position="1"/>
        <end position="38"/>
    </location>
</feature>
<dbReference type="InterPro" id="IPR036420">
    <property type="entry name" value="BRCT_dom_sf"/>
</dbReference>
<dbReference type="SUPFAM" id="SSF52113">
    <property type="entry name" value="BRCT domain"/>
    <property type="match status" value="2"/>
</dbReference>
<evidence type="ECO:0000256" key="2">
    <source>
        <dbReference type="ARBA" id="ARBA00004123"/>
    </source>
</evidence>
<dbReference type="InterPro" id="IPR012308">
    <property type="entry name" value="DNA_ligase_ATP-dep_N"/>
</dbReference>
<dbReference type="GO" id="GO:0003677">
    <property type="term" value="F:DNA binding"/>
    <property type="evidence" value="ECO:0007669"/>
    <property type="project" value="InterPro"/>
</dbReference>
<feature type="compositionally biased region" description="Basic and acidic residues" evidence="18">
    <location>
        <begin position="1"/>
        <end position="16"/>
    </location>
</feature>
<keyword evidence="10" id="KW-0460">Magnesium</keyword>
<organism evidence="21 22">
    <name type="scientific">Calycina marina</name>
    <dbReference type="NCBI Taxonomy" id="1763456"/>
    <lineage>
        <taxon>Eukaryota</taxon>
        <taxon>Fungi</taxon>
        <taxon>Dikarya</taxon>
        <taxon>Ascomycota</taxon>
        <taxon>Pezizomycotina</taxon>
        <taxon>Leotiomycetes</taxon>
        <taxon>Helotiales</taxon>
        <taxon>Pezizellaceae</taxon>
        <taxon>Calycina</taxon>
    </lineage>
</organism>
<evidence type="ECO:0000256" key="12">
    <source>
        <dbReference type="ARBA" id="ARBA00023204"/>
    </source>
</evidence>
<evidence type="ECO:0000256" key="3">
    <source>
        <dbReference type="ARBA" id="ARBA00007572"/>
    </source>
</evidence>
<dbReference type="CDD" id="cd17722">
    <property type="entry name" value="BRCT_DNA_ligase_IV_rpt1"/>
    <property type="match status" value="1"/>
</dbReference>
<dbReference type="SUPFAM" id="SSF56091">
    <property type="entry name" value="DNA ligase/mRNA capping enzyme, catalytic domain"/>
    <property type="match status" value="1"/>
</dbReference>
<dbReference type="GO" id="GO:0046872">
    <property type="term" value="F:metal ion binding"/>
    <property type="evidence" value="ECO:0007669"/>
    <property type="project" value="UniProtKB-KW"/>
</dbReference>